<organism evidence="1 2">
    <name type="scientific">Pinibacter soli</name>
    <dbReference type="NCBI Taxonomy" id="3044211"/>
    <lineage>
        <taxon>Bacteria</taxon>
        <taxon>Pseudomonadati</taxon>
        <taxon>Bacteroidota</taxon>
        <taxon>Chitinophagia</taxon>
        <taxon>Chitinophagales</taxon>
        <taxon>Chitinophagaceae</taxon>
        <taxon>Pinibacter</taxon>
    </lineage>
</organism>
<sequence length="161" mass="18863">MEQTDDIDIILTLNPHGWSTCYFYISDKTFEFTITHVFNDPYTDLISALSALLNGQDDVSFFWLGEPGGQRIKISRLSSQQHKALVTIEDFGESFHEEPKSFDLKLEIEMKIKQLITLFYFQLCKTNALLQDTRFAKDRAKEFPFQAFHQFDRLVKSYMNI</sequence>
<dbReference type="RefSeq" id="WP_282333382.1">
    <property type="nucleotide sequence ID" value="NZ_JASBRG010000003.1"/>
</dbReference>
<protein>
    <submittedName>
        <fullName evidence="1">Uncharacterized protein</fullName>
    </submittedName>
</protein>
<dbReference type="Proteomes" id="UP001226434">
    <property type="component" value="Unassembled WGS sequence"/>
</dbReference>
<comment type="caution">
    <text evidence="1">The sequence shown here is derived from an EMBL/GenBank/DDBJ whole genome shotgun (WGS) entry which is preliminary data.</text>
</comment>
<keyword evidence="2" id="KW-1185">Reference proteome</keyword>
<reference evidence="1 2" key="1">
    <citation type="submission" date="2023-05" db="EMBL/GenBank/DDBJ databases">
        <title>Genome sequence of Pinibacter sp. MAH-24.</title>
        <authorList>
            <person name="Huq M.A."/>
        </authorList>
    </citation>
    <scope>NUCLEOTIDE SEQUENCE [LARGE SCALE GENOMIC DNA]</scope>
    <source>
        <strain evidence="1 2">MAH-24</strain>
    </source>
</reference>
<evidence type="ECO:0000313" key="2">
    <source>
        <dbReference type="Proteomes" id="UP001226434"/>
    </source>
</evidence>
<proteinExistence type="predicted"/>
<gene>
    <name evidence="1" type="ORF">QJ048_05760</name>
</gene>
<evidence type="ECO:0000313" key="1">
    <source>
        <dbReference type="EMBL" id="MDI3319268.1"/>
    </source>
</evidence>
<name>A0ABT6R9N6_9BACT</name>
<dbReference type="EMBL" id="JASBRG010000003">
    <property type="protein sequence ID" value="MDI3319268.1"/>
    <property type="molecule type" value="Genomic_DNA"/>
</dbReference>
<accession>A0ABT6R9N6</accession>